<sequence>MMVLDIVALVLWMSVITSILNDVEWLPSYQSVDIVIKSILNCKLMLCCAMKTSDV</sequence>
<evidence type="ECO:0000313" key="1">
    <source>
        <dbReference type="EMBL" id="GAH00144.1"/>
    </source>
</evidence>
<name>X1D4V3_9ZZZZ</name>
<gene>
    <name evidence="1" type="ORF">S01H4_41564</name>
</gene>
<organism evidence="1">
    <name type="scientific">marine sediment metagenome</name>
    <dbReference type="NCBI Taxonomy" id="412755"/>
    <lineage>
        <taxon>unclassified sequences</taxon>
        <taxon>metagenomes</taxon>
        <taxon>ecological metagenomes</taxon>
    </lineage>
</organism>
<proteinExistence type="predicted"/>
<comment type="caution">
    <text evidence="1">The sequence shown here is derived from an EMBL/GenBank/DDBJ whole genome shotgun (WGS) entry which is preliminary data.</text>
</comment>
<dbReference type="EMBL" id="BART01022739">
    <property type="protein sequence ID" value="GAH00144.1"/>
    <property type="molecule type" value="Genomic_DNA"/>
</dbReference>
<protein>
    <submittedName>
        <fullName evidence="1">Uncharacterized protein</fullName>
    </submittedName>
</protein>
<dbReference type="AlphaFoldDB" id="X1D4V3"/>
<accession>X1D4V3</accession>
<reference evidence="1" key="1">
    <citation type="journal article" date="2014" name="Front. Microbiol.">
        <title>High frequency of phylogenetically diverse reductive dehalogenase-homologous genes in deep subseafloor sedimentary metagenomes.</title>
        <authorList>
            <person name="Kawai M."/>
            <person name="Futagami T."/>
            <person name="Toyoda A."/>
            <person name="Takaki Y."/>
            <person name="Nishi S."/>
            <person name="Hori S."/>
            <person name="Arai W."/>
            <person name="Tsubouchi T."/>
            <person name="Morono Y."/>
            <person name="Uchiyama I."/>
            <person name="Ito T."/>
            <person name="Fujiyama A."/>
            <person name="Inagaki F."/>
            <person name="Takami H."/>
        </authorList>
    </citation>
    <scope>NUCLEOTIDE SEQUENCE</scope>
    <source>
        <strain evidence="1">Expedition CK06-06</strain>
    </source>
</reference>